<keyword evidence="3" id="KW-1185">Reference proteome</keyword>
<keyword evidence="1" id="KW-0472">Membrane</keyword>
<comment type="caution">
    <text evidence="2">The sequence shown here is derived from an EMBL/GenBank/DDBJ whole genome shotgun (WGS) entry which is preliminary data.</text>
</comment>
<dbReference type="EMBL" id="JARPUR010000001">
    <property type="protein sequence ID" value="KAK4886467.1"/>
    <property type="molecule type" value="Genomic_DNA"/>
</dbReference>
<organism evidence="2 3">
    <name type="scientific">Aquatica leii</name>
    <dbReference type="NCBI Taxonomy" id="1421715"/>
    <lineage>
        <taxon>Eukaryota</taxon>
        <taxon>Metazoa</taxon>
        <taxon>Ecdysozoa</taxon>
        <taxon>Arthropoda</taxon>
        <taxon>Hexapoda</taxon>
        <taxon>Insecta</taxon>
        <taxon>Pterygota</taxon>
        <taxon>Neoptera</taxon>
        <taxon>Endopterygota</taxon>
        <taxon>Coleoptera</taxon>
        <taxon>Polyphaga</taxon>
        <taxon>Elateriformia</taxon>
        <taxon>Elateroidea</taxon>
        <taxon>Lampyridae</taxon>
        <taxon>Luciolinae</taxon>
        <taxon>Aquatica</taxon>
    </lineage>
</organism>
<gene>
    <name evidence="2" type="ORF">RN001_002738</name>
</gene>
<evidence type="ECO:0000256" key="1">
    <source>
        <dbReference type="SAM" id="Phobius"/>
    </source>
</evidence>
<accession>A0AAN7PHA8</accession>
<protein>
    <submittedName>
        <fullName evidence="2">Uncharacterized protein</fullName>
    </submittedName>
</protein>
<dbReference type="AlphaFoldDB" id="A0AAN7PHA8"/>
<evidence type="ECO:0000313" key="3">
    <source>
        <dbReference type="Proteomes" id="UP001353858"/>
    </source>
</evidence>
<keyword evidence="1" id="KW-1133">Transmembrane helix</keyword>
<evidence type="ECO:0000313" key="2">
    <source>
        <dbReference type="EMBL" id="KAK4886467.1"/>
    </source>
</evidence>
<feature type="transmembrane region" description="Helical" evidence="1">
    <location>
        <begin position="6"/>
        <end position="30"/>
    </location>
</feature>
<reference evidence="3" key="1">
    <citation type="submission" date="2023-01" db="EMBL/GenBank/DDBJ databases">
        <title>Key to firefly adult light organ development and bioluminescence: homeobox transcription factors regulate luciferase expression and transportation to peroxisome.</title>
        <authorList>
            <person name="Fu X."/>
        </authorList>
    </citation>
    <scope>NUCLEOTIDE SEQUENCE [LARGE SCALE GENOMIC DNA]</scope>
</reference>
<proteinExistence type="predicted"/>
<sequence length="119" mass="13729">MEITIVLHVSVTVMVIVFQSCSASVLYFLYTSLRFFTMLSGNDVLARYNKKIILINNVDSYTLWDKDLQFDTQSFLPVTSKDIVSYLVLTHSFYTGEQIYKSLLGYKYFESGFIQMIGT</sequence>
<name>A0AAN7PHA8_9COLE</name>
<keyword evidence="1" id="KW-0812">Transmembrane</keyword>
<dbReference type="Proteomes" id="UP001353858">
    <property type="component" value="Unassembled WGS sequence"/>
</dbReference>